<dbReference type="GO" id="GO:0003676">
    <property type="term" value="F:nucleic acid binding"/>
    <property type="evidence" value="ECO:0007669"/>
    <property type="project" value="InterPro"/>
</dbReference>
<accession>A0AAV7JX92</accession>
<dbReference type="InterPro" id="IPR038717">
    <property type="entry name" value="Tc1-like_DDE_dom"/>
</dbReference>
<dbReference type="Proteomes" id="UP001165289">
    <property type="component" value="Unassembled WGS sequence"/>
</dbReference>
<keyword evidence="3" id="KW-1185">Reference proteome</keyword>
<reference evidence="2 3" key="1">
    <citation type="journal article" date="2023" name="BMC Biol.">
        <title>The compact genome of the sponge Oopsacas minuta (Hexactinellida) is lacking key metazoan core genes.</title>
        <authorList>
            <person name="Santini S."/>
            <person name="Schenkelaars Q."/>
            <person name="Jourda C."/>
            <person name="Duchesne M."/>
            <person name="Belahbib H."/>
            <person name="Rocher C."/>
            <person name="Selva M."/>
            <person name="Riesgo A."/>
            <person name="Vervoort M."/>
            <person name="Leys S.P."/>
            <person name="Kodjabachian L."/>
            <person name="Le Bivic A."/>
            <person name="Borchiellini C."/>
            <person name="Claverie J.M."/>
            <person name="Renard E."/>
        </authorList>
    </citation>
    <scope>NUCLEOTIDE SEQUENCE [LARGE SCALE GENOMIC DNA]</scope>
    <source>
        <strain evidence="2">SPO-2</strain>
    </source>
</reference>
<protein>
    <recommendedName>
        <fullName evidence="1">Tc1-like transposase DDE domain-containing protein</fullName>
    </recommendedName>
</protein>
<evidence type="ECO:0000313" key="3">
    <source>
        <dbReference type="Proteomes" id="UP001165289"/>
    </source>
</evidence>
<sequence>MSHRALSELHFILVGQTVSVECYVSEILGKTLMSTMDRNRERGTVVDRKMLKNMSRVIFQQDRIPAHTANMTQNWLRSNLKSFWAKGTWPANSPDLSPIENIWSILKDDLDSIGESKDIKTLENRLKNSMVQYFTRVFGQIDGWDAKTNP</sequence>
<comment type="caution">
    <text evidence="2">The sequence shown here is derived from an EMBL/GenBank/DDBJ whole genome shotgun (WGS) entry which is preliminary data.</text>
</comment>
<evidence type="ECO:0000259" key="1">
    <source>
        <dbReference type="Pfam" id="PF13358"/>
    </source>
</evidence>
<name>A0AAV7JX92_9METZ</name>
<gene>
    <name evidence="2" type="ORF">LOD99_3910</name>
</gene>
<dbReference type="Gene3D" id="3.30.420.10">
    <property type="entry name" value="Ribonuclease H-like superfamily/Ribonuclease H"/>
    <property type="match status" value="1"/>
</dbReference>
<dbReference type="Pfam" id="PF13358">
    <property type="entry name" value="DDE_3"/>
    <property type="match status" value="1"/>
</dbReference>
<dbReference type="EMBL" id="JAKMXF010000295">
    <property type="protein sequence ID" value="KAI6653074.1"/>
    <property type="molecule type" value="Genomic_DNA"/>
</dbReference>
<dbReference type="AlphaFoldDB" id="A0AAV7JX92"/>
<feature type="domain" description="Tc1-like transposase DDE" evidence="1">
    <location>
        <begin position="56"/>
        <end position="122"/>
    </location>
</feature>
<proteinExistence type="predicted"/>
<organism evidence="2 3">
    <name type="scientific">Oopsacas minuta</name>
    <dbReference type="NCBI Taxonomy" id="111878"/>
    <lineage>
        <taxon>Eukaryota</taxon>
        <taxon>Metazoa</taxon>
        <taxon>Porifera</taxon>
        <taxon>Hexactinellida</taxon>
        <taxon>Hexasterophora</taxon>
        <taxon>Lyssacinosida</taxon>
        <taxon>Leucopsacidae</taxon>
        <taxon>Oopsacas</taxon>
    </lineage>
</organism>
<dbReference type="InterPro" id="IPR036397">
    <property type="entry name" value="RNaseH_sf"/>
</dbReference>
<evidence type="ECO:0000313" key="2">
    <source>
        <dbReference type="EMBL" id="KAI6653074.1"/>
    </source>
</evidence>